<dbReference type="EMBL" id="VIWT01000001">
    <property type="protein sequence ID" value="TWF97162.1"/>
    <property type="molecule type" value="Genomic_DNA"/>
</dbReference>
<gene>
    <name evidence="1" type="ORF">FHX73_11937</name>
</gene>
<comment type="caution">
    <text evidence="1">The sequence shown here is derived from an EMBL/GenBank/DDBJ whole genome shotgun (WGS) entry which is preliminary data.</text>
</comment>
<accession>A0A561UCQ8</accession>
<evidence type="ECO:0000313" key="1">
    <source>
        <dbReference type="EMBL" id="TWF97162.1"/>
    </source>
</evidence>
<name>A0A561UCQ8_9ACTN</name>
<dbReference type="RefSeq" id="WP_344571210.1">
    <property type="nucleotide sequence ID" value="NZ_BAAAMZ010000036.1"/>
</dbReference>
<sequence>MPASGSRLPMGFLIAVAMGAEPGSAAALMAAQEAQQRSDDRQIGQLLEALLRGPFQKSAPGWMLTAAVAEGLHRDESDYLARTSVELAALALGQ</sequence>
<evidence type="ECO:0000313" key="2">
    <source>
        <dbReference type="Proteomes" id="UP000317940"/>
    </source>
</evidence>
<reference evidence="1 2" key="1">
    <citation type="submission" date="2019-06" db="EMBL/GenBank/DDBJ databases">
        <title>Sequencing the genomes of 1000 actinobacteria strains.</title>
        <authorList>
            <person name="Klenk H.-P."/>
        </authorList>
    </citation>
    <scope>NUCLEOTIDE SEQUENCE [LARGE SCALE GENOMIC DNA]</scope>
    <source>
        <strain evidence="1 2">DSM 44826</strain>
    </source>
</reference>
<proteinExistence type="predicted"/>
<dbReference type="Proteomes" id="UP000317940">
    <property type="component" value="Unassembled WGS sequence"/>
</dbReference>
<protein>
    <submittedName>
        <fullName evidence="1">Uncharacterized protein</fullName>
    </submittedName>
</protein>
<dbReference type="AlphaFoldDB" id="A0A561UCQ8"/>
<organism evidence="1 2">
    <name type="scientific">Kitasatospora viridis</name>
    <dbReference type="NCBI Taxonomy" id="281105"/>
    <lineage>
        <taxon>Bacteria</taxon>
        <taxon>Bacillati</taxon>
        <taxon>Actinomycetota</taxon>
        <taxon>Actinomycetes</taxon>
        <taxon>Kitasatosporales</taxon>
        <taxon>Streptomycetaceae</taxon>
        <taxon>Kitasatospora</taxon>
    </lineage>
</organism>
<keyword evidence="2" id="KW-1185">Reference proteome</keyword>